<evidence type="ECO:0000313" key="1">
    <source>
        <dbReference type="EMBL" id="ODH13192.1"/>
    </source>
</evidence>
<accession>A0A1D2J4F2</accession>
<name>A0A1D2J4F2_PARBR</name>
<dbReference type="VEuPathDB" id="FungiDB:PADG_08133"/>
<gene>
    <name evidence="1" type="ORF">ACO22_07508</name>
</gene>
<dbReference type="EMBL" id="LZYO01000553">
    <property type="protein sequence ID" value="ODH13192.1"/>
    <property type="molecule type" value="Genomic_DNA"/>
</dbReference>
<dbReference type="AlphaFoldDB" id="A0A1D2J4F2"/>
<organism evidence="1 2">
    <name type="scientific">Paracoccidioides brasiliensis</name>
    <dbReference type="NCBI Taxonomy" id="121759"/>
    <lineage>
        <taxon>Eukaryota</taxon>
        <taxon>Fungi</taxon>
        <taxon>Dikarya</taxon>
        <taxon>Ascomycota</taxon>
        <taxon>Pezizomycotina</taxon>
        <taxon>Eurotiomycetes</taxon>
        <taxon>Eurotiomycetidae</taxon>
        <taxon>Onygenales</taxon>
        <taxon>Ajellomycetaceae</taxon>
        <taxon>Paracoccidioides</taxon>
    </lineage>
</organism>
<proteinExistence type="predicted"/>
<sequence length="78" mass="8819">MLPLGIEKILGLDFKSSAIFYPMYSVRFDVETTDGATLHASLVPGKFPRHFNDNIPIGPKDAGNEYVMYWPELRSQSK</sequence>
<dbReference type="Proteomes" id="UP000242814">
    <property type="component" value="Unassembled WGS sequence"/>
</dbReference>
<reference evidence="1 2" key="1">
    <citation type="submission" date="2016-06" db="EMBL/GenBank/DDBJ databases">
        <authorList>
            <person name="Kjaerup R.B."/>
            <person name="Dalgaard T.S."/>
            <person name="Juul-Madsen H.R."/>
        </authorList>
    </citation>
    <scope>NUCLEOTIDE SEQUENCE [LARGE SCALE GENOMIC DNA]</scope>
    <source>
        <strain evidence="1 2">Pb300</strain>
    </source>
</reference>
<comment type="caution">
    <text evidence="1">The sequence shown here is derived from an EMBL/GenBank/DDBJ whole genome shotgun (WGS) entry which is preliminary data.</text>
</comment>
<protein>
    <submittedName>
        <fullName evidence="1">Uncharacterized protein</fullName>
    </submittedName>
</protein>
<evidence type="ECO:0000313" key="2">
    <source>
        <dbReference type="Proteomes" id="UP000242814"/>
    </source>
</evidence>